<dbReference type="PANTHER" id="PTHR16057:SF1">
    <property type="entry name" value="PROTEIN LINES HOMOLOG 1"/>
    <property type="match status" value="1"/>
</dbReference>
<sequence length="111" mass="12437">MVLLVLKSIALSIKETKSNSSDSSIGSDDSNYNQDMLVIGRSMKDVLKKLDNFLKNNLDFHPGTPFSKILIRLFSDQDDYMIESMVCTLDITVGIPRNLLHASTSWEAKIV</sequence>
<dbReference type="Proteomes" id="UP001516400">
    <property type="component" value="Unassembled WGS sequence"/>
</dbReference>
<organism evidence="2 3">
    <name type="scientific">Cryptolaemus montrouzieri</name>
    <dbReference type="NCBI Taxonomy" id="559131"/>
    <lineage>
        <taxon>Eukaryota</taxon>
        <taxon>Metazoa</taxon>
        <taxon>Ecdysozoa</taxon>
        <taxon>Arthropoda</taxon>
        <taxon>Hexapoda</taxon>
        <taxon>Insecta</taxon>
        <taxon>Pterygota</taxon>
        <taxon>Neoptera</taxon>
        <taxon>Endopterygota</taxon>
        <taxon>Coleoptera</taxon>
        <taxon>Polyphaga</taxon>
        <taxon>Cucujiformia</taxon>
        <taxon>Coccinelloidea</taxon>
        <taxon>Coccinellidae</taxon>
        <taxon>Scymninae</taxon>
        <taxon>Scymnini</taxon>
        <taxon>Cryptolaemus</taxon>
    </lineage>
</organism>
<dbReference type="EMBL" id="JABFTP020000083">
    <property type="protein sequence ID" value="KAL3275977.1"/>
    <property type="molecule type" value="Genomic_DNA"/>
</dbReference>
<evidence type="ECO:0000313" key="2">
    <source>
        <dbReference type="EMBL" id="KAL3275977.1"/>
    </source>
</evidence>
<dbReference type="InterPro" id="IPR024875">
    <property type="entry name" value="Protein_Lines"/>
</dbReference>
<dbReference type="PANTHER" id="PTHR16057">
    <property type="entry name" value="WINS1, 2 PROTEIN"/>
    <property type="match status" value="1"/>
</dbReference>
<evidence type="ECO:0000313" key="3">
    <source>
        <dbReference type="Proteomes" id="UP001516400"/>
    </source>
</evidence>
<name>A0ABD2NBG8_9CUCU</name>
<dbReference type="InterPro" id="IPR032794">
    <property type="entry name" value="LINES_N"/>
</dbReference>
<protein>
    <recommendedName>
        <fullName evidence="1">Protein Lines N-terminal domain-containing protein</fullName>
    </recommendedName>
</protein>
<dbReference type="AlphaFoldDB" id="A0ABD2NBG8"/>
<reference evidence="2 3" key="1">
    <citation type="journal article" date="2021" name="BMC Biol.">
        <title>Horizontally acquired antibacterial genes associated with adaptive radiation of ladybird beetles.</title>
        <authorList>
            <person name="Li H.S."/>
            <person name="Tang X.F."/>
            <person name="Huang Y.H."/>
            <person name="Xu Z.Y."/>
            <person name="Chen M.L."/>
            <person name="Du X.Y."/>
            <person name="Qiu B.Y."/>
            <person name="Chen P.T."/>
            <person name="Zhang W."/>
            <person name="Slipinski A."/>
            <person name="Escalona H.E."/>
            <person name="Waterhouse R.M."/>
            <person name="Zwick A."/>
            <person name="Pang H."/>
        </authorList>
    </citation>
    <scope>NUCLEOTIDE SEQUENCE [LARGE SCALE GENOMIC DNA]</scope>
    <source>
        <strain evidence="2">SYSU2018</strain>
    </source>
</reference>
<evidence type="ECO:0000259" key="1">
    <source>
        <dbReference type="Pfam" id="PF14694"/>
    </source>
</evidence>
<proteinExistence type="predicted"/>
<keyword evidence="3" id="KW-1185">Reference proteome</keyword>
<accession>A0ABD2NBG8</accession>
<feature type="domain" description="Protein Lines N-terminal" evidence="1">
    <location>
        <begin position="1"/>
        <end position="102"/>
    </location>
</feature>
<gene>
    <name evidence="2" type="ORF">HHI36_020708</name>
</gene>
<comment type="caution">
    <text evidence="2">The sequence shown here is derived from an EMBL/GenBank/DDBJ whole genome shotgun (WGS) entry which is preliminary data.</text>
</comment>
<dbReference type="Pfam" id="PF14694">
    <property type="entry name" value="LINES_N"/>
    <property type="match status" value="1"/>
</dbReference>